<keyword evidence="15 18" id="KW-0234">DNA repair</keyword>
<evidence type="ECO:0000256" key="18">
    <source>
        <dbReference type="RuleBase" id="RU367101"/>
    </source>
</evidence>
<name>A0A6P6RZG4_9EIME</name>
<evidence type="ECO:0000256" key="16">
    <source>
        <dbReference type="ARBA" id="ARBA00023242"/>
    </source>
</evidence>
<dbReference type="PANTHER" id="PTHR43995">
    <property type="entry name" value="PRE-MRNA-PROCESSING FACTOR 19"/>
    <property type="match status" value="1"/>
</dbReference>
<dbReference type="PROSITE" id="PS51698">
    <property type="entry name" value="U_BOX"/>
    <property type="match status" value="1"/>
</dbReference>
<dbReference type="GO" id="GO:0071006">
    <property type="term" value="C:U2-type catalytic step 1 spliceosome"/>
    <property type="evidence" value="ECO:0007669"/>
    <property type="project" value="TreeGrafter"/>
</dbReference>
<keyword evidence="7 17" id="KW-0853">WD repeat</keyword>
<dbReference type="UniPathway" id="UPA00143"/>
<feature type="coiled-coil region" evidence="19">
    <location>
        <begin position="110"/>
        <end position="179"/>
    </location>
</feature>
<evidence type="ECO:0000256" key="7">
    <source>
        <dbReference type="ARBA" id="ARBA00022574"/>
    </source>
</evidence>
<keyword evidence="12 18" id="KW-0227">DNA damage</keyword>
<dbReference type="CDD" id="cd16656">
    <property type="entry name" value="RING-Ubox_PRP19"/>
    <property type="match status" value="1"/>
</dbReference>
<dbReference type="PROSITE" id="PS50294">
    <property type="entry name" value="WD_REPEATS_REGION"/>
    <property type="match status" value="2"/>
</dbReference>
<dbReference type="InterPro" id="IPR001680">
    <property type="entry name" value="WD40_rpt"/>
</dbReference>
<evidence type="ECO:0000256" key="13">
    <source>
        <dbReference type="ARBA" id="ARBA00022786"/>
    </source>
</evidence>
<comment type="subcellular location">
    <subcellularLocation>
        <location evidence="2">Nucleus</location>
        <location evidence="2">Nucleoplasm</location>
    </subcellularLocation>
</comment>
<dbReference type="PROSITE" id="PS00678">
    <property type="entry name" value="WD_REPEATS_1"/>
    <property type="match status" value="3"/>
</dbReference>
<evidence type="ECO:0000256" key="1">
    <source>
        <dbReference type="ARBA" id="ARBA00000900"/>
    </source>
</evidence>
<evidence type="ECO:0000256" key="4">
    <source>
        <dbReference type="ARBA" id="ARBA00006388"/>
    </source>
</evidence>
<dbReference type="InterPro" id="IPR013083">
    <property type="entry name" value="Znf_RING/FYVE/PHD"/>
</dbReference>
<keyword evidence="8 18" id="KW-0507">mRNA processing</keyword>
<comment type="pathway">
    <text evidence="3 18">Protein modification; protein ubiquitination.</text>
</comment>
<evidence type="ECO:0000256" key="6">
    <source>
        <dbReference type="ARBA" id="ARBA00015618"/>
    </source>
</evidence>
<dbReference type="PANTHER" id="PTHR43995:SF1">
    <property type="entry name" value="PRE-MRNA-PROCESSING FACTOR 19"/>
    <property type="match status" value="1"/>
</dbReference>
<dbReference type="OrthoDB" id="354442at2759"/>
<evidence type="ECO:0000256" key="11">
    <source>
        <dbReference type="ARBA" id="ARBA00022737"/>
    </source>
</evidence>
<dbReference type="GO" id="GO:0005737">
    <property type="term" value="C:cytoplasm"/>
    <property type="evidence" value="ECO:0007669"/>
    <property type="project" value="TreeGrafter"/>
</dbReference>
<keyword evidence="14 18" id="KW-0508">mRNA splicing</keyword>
<keyword evidence="11" id="KW-0677">Repeat</keyword>
<keyword evidence="19" id="KW-0175">Coiled coil</keyword>
<dbReference type="PRINTS" id="PR00320">
    <property type="entry name" value="GPROTEINBRPT"/>
</dbReference>
<keyword evidence="10 18" id="KW-0747">Spliceosome</keyword>
<evidence type="ECO:0000256" key="5">
    <source>
        <dbReference type="ARBA" id="ARBA00012483"/>
    </source>
</evidence>
<feature type="repeat" description="WD" evidence="17">
    <location>
        <begin position="276"/>
        <end position="307"/>
    </location>
</feature>
<keyword evidence="13 18" id="KW-0833">Ubl conjugation pathway</keyword>
<dbReference type="InterPro" id="IPR003613">
    <property type="entry name" value="Ubox_domain"/>
</dbReference>
<comment type="similarity">
    <text evidence="4 18">Belongs to the WD repeat PRP19 family.</text>
</comment>
<dbReference type="CDD" id="cd00200">
    <property type="entry name" value="WD40"/>
    <property type="match status" value="1"/>
</dbReference>
<dbReference type="RefSeq" id="XP_026193263.1">
    <property type="nucleotide sequence ID" value="XM_026337478.1"/>
</dbReference>
<dbReference type="Gene3D" id="2.130.10.10">
    <property type="entry name" value="YVTN repeat-like/Quinoprotein amine dehydrogenase"/>
    <property type="match status" value="2"/>
</dbReference>
<evidence type="ECO:0000256" key="9">
    <source>
        <dbReference type="ARBA" id="ARBA00022679"/>
    </source>
</evidence>
<dbReference type="GO" id="GO:0000974">
    <property type="term" value="C:Prp19 complex"/>
    <property type="evidence" value="ECO:0007669"/>
    <property type="project" value="UniProtKB-UniRule"/>
</dbReference>
<dbReference type="Proteomes" id="UP000515125">
    <property type="component" value="Unplaced"/>
</dbReference>
<dbReference type="GO" id="GO:0005654">
    <property type="term" value="C:nucleoplasm"/>
    <property type="evidence" value="ECO:0007669"/>
    <property type="project" value="UniProtKB-SubCell"/>
</dbReference>
<dbReference type="InterPro" id="IPR055340">
    <property type="entry name" value="RING-Ubox_PRP19"/>
</dbReference>
<sequence>MSLVCAITGEVPEEAVFCPTTNLIYEKRLIQKHLAANGKCPVTGLQLQTQDLIEIKTNPTIKPRPLSASSIPGLLSCLQTEWDALMSEAFSLKTHLEQVRKQLAHALYQQDAATRVIARLLKERDAAQQQLQQQQQLVLQLQRSAAAADAAVDADMGIKEELLEEMQALARQLLTQRKKRKPVGFFSHASLASKLSCSLTLPLHSASARGVFRVTADTNAARLAAVFSGNSSGDGGNSARHGEAQLKKGEVITVSSGADGAIVFFDLQKQKQLEKLQAHAKPCRDFLLHSQEPVLVTASDDKTCKIWRGSLDFSSSYSNAVTFRRQRGEVCALALHPLGDYFASVASDRTWAFINIQEGRYLRVHKDLACQYTAVGFHPDGMILGAGGADGSVYIWDMKAQEQRAALQGHPAKISKLAFSENGYYLATASFDGSVRLWDLRKSAAFQTLQIGAEGTKDAVTSAVFDHSGLFVAACVSTGVVQLYNFESRAHASSVASLQGHTDAVMDCTFVEGQQMLLTASMDKTVKVWELKQDA</sequence>
<comment type="subunit">
    <text evidence="18">Homotetramer.</text>
</comment>
<evidence type="ECO:0000256" key="17">
    <source>
        <dbReference type="PROSITE-ProRule" id="PRU00221"/>
    </source>
</evidence>
<keyword evidence="16 18" id="KW-0539">Nucleus</keyword>
<dbReference type="InterPro" id="IPR036322">
    <property type="entry name" value="WD40_repeat_dom_sf"/>
</dbReference>
<feature type="repeat" description="WD" evidence="17">
    <location>
        <begin position="407"/>
        <end position="448"/>
    </location>
</feature>
<evidence type="ECO:0000256" key="15">
    <source>
        <dbReference type="ARBA" id="ARBA00023204"/>
    </source>
</evidence>
<evidence type="ECO:0000256" key="10">
    <source>
        <dbReference type="ARBA" id="ARBA00022728"/>
    </source>
</evidence>
<evidence type="ECO:0000256" key="19">
    <source>
        <dbReference type="SAM" id="Coils"/>
    </source>
</evidence>
<dbReference type="GO" id="GO:0061630">
    <property type="term" value="F:ubiquitin protein ligase activity"/>
    <property type="evidence" value="ECO:0007669"/>
    <property type="project" value="UniProtKB-UniRule"/>
</dbReference>
<feature type="repeat" description="WD" evidence="17">
    <location>
        <begin position="498"/>
        <end position="535"/>
    </location>
</feature>
<dbReference type="FunFam" id="3.30.40.10:FF:000027">
    <property type="entry name" value="Pre-mRNA-processing factor 19, putative"/>
    <property type="match status" value="1"/>
</dbReference>
<dbReference type="AlphaFoldDB" id="A0A6P6RZG4"/>
<keyword evidence="21" id="KW-1185">Reference proteome</keyword>
<dbReference type="EC" id="2.3.2.27" evidence="5 18"/>
<dbReference type="InterPro" id="IPR015943">
    <property type="entry name" value="WD40/YVTN_repeat-like_dom_sf"/>
</dbReference>
<dbReference type="Pfam" id="PF08606">
    <property type="entry name" value="Prp19"/>
    <property type="match status" value="1"/>
</dbReference>
<dbReference type="GO" id="GO:0000398">
    <property type="term" value="P:mRNA splicing, via spliceosome"/>
    <property type="evidence" value="ECO:0007669"/>
    <property type="project" value="InterPro"/>
</dbReference>
<feature type="domain" description="U-box" evidence="20">
    <location>
        <begin position="1"/>
        <end position="72"/>
    </location>
</feature>
<dbReference type="InterPro" id="IPR013915">
    <property type="entry name" value="Prp19_cc"/>
</dbReference>
<evidence type="ECO:0000256" key="14">
    <source>
        <dbReference type="ARBA" id="ARBA00023187"/>
    </source>
</evidence>
<dbReference type="PROSITE" id="PS50082">
    <property type="entry name" value="WD_REPEATS_2"/>
    <property type="match status" value="4"/>
</dbReference>
<gene>
    <name evidence="22" type="primary">LOC34623897</name>
</gene>
<dbReference type="InterPro" id="IPR038959">
    <property type="entry name" value="Prp19"/>
</dbReference>
<evidence type="ECO:0000256" key="12">
    <source>
        <dbReference type="ARBA" id="ARBA00022763"/>
    </source>
</evidence>
<dbReference type="InterPro" id="IPR019775">
    <property type="entry name" value="WD40_repeat_CS"/>
</dbReference>
<evidence type="ECO:0000256" key="2">
    <source>
        <dbReference type="ARBA" id="ARBA00004642"/>
    </source>
</evidence>
<dbReference type="SMART" id="SM00320">
    <property type="entry name" value="WD40"/>
    <property type="match status" value="6"/>
</dbReference>
<dbReference type="SMART" id="SM00504">
    <property type="entry name" value="Ubox"/>
    <property type="match status" value="1"/>
</dbReference>
<protein>
    <recommendedName>
        <fullName evidence="6 18">Pre-mRNA-processing factor 19</fullName>
        <ecNumber evidence="5 18">2.3.2.27</ecNumber>
    </recommendedName>
</protein>
<dbReference type="GeneID" id="34623897"/>
<dbReference type="InterPro" id="IPR020472">
    <property type="entry name" value="WD40_PAC1"/>
</dbReference>
<dbReference type="GO" id="GO:0070534">
    <property type="term" value="P:protein K63-linked ubiquitination"/>
    <property type="evidence" value="ECO:0007669"/>
    <property type="project" value="UniProtKB-UniRule"/>
</dbReference>
<evidence type="ECO:0000313" key="21">
    <source>
        <dbReference type="Proteomes" id="UP000515125"/>
    </source>
</evidence>
<comment type="catalytic activity">
    <reaction evidence="1 18">
        <text>S-ubiquitinyl-[E2 ubiquitin-conjugating enzyme]-L-cysteine + [acceptor protein]-L-lysine = [E2 ubiquitin-conjugating enzyme]-L-cysteine + N(6)-ubiquitinyl-[acceptor protein]-L-lysine.</text>
        <dbReference type="EC" id="2.3.2.27"/>
    </reaction>
</comment>
<dbReference type="SUPFAM" id="SSF57850">
    <property type="entry name" value="RING/U-box"/>
    <property type="match status" value="1"/>
</dbReference>
<feature type="repeat" description="WD" evidence="17">
    <location>
        <begin position="373"/>
        <end position="406"/>
    </location>
</feature>
<dbReference type="Gene3D" id="3.30.40.10">
    <property type="entry name" value="Zinc/RING finger domain, C3HC4 (zinc finger)"/>
    <property type="match status" value="1"/>
</dbReference>
<dbReference type="SUPFAM" id="SSF50978">
    <property type="entry name" value="WD40 repeat-like"/>
    <property type="match status" value="1"/>
</dbReference>
<evidence type="ECO:0000256" key="3">
    <source>
        <dbReference type="ARBA" id="ARBA00004906"/>
    </source>
</evidence>
<dbReference type="GO" id="GO:0006281">
    <property type="term" value="P:DNA repair"/>
    <property type="evidence" value="ECO:0007669"/>
    <property type="project" value="UniProtKB-KW"/>
</dbReference>
<reference evidence="22" key="1">
    <citation type="submission" date="2025-08" db="UniProtKB">
        <authorList>
            <consortium name="RefSeq"/>
        </authorList>
    </citation>
    <scope>IDENTIFICATION</scope>
</reference>
<organism evidence="21 22">
    <name type="scientific">Cyclospora cayetanensis</name>
    <dbReference type="NCBI Taxonomy" id="88456"/>
    <lineage>
        <taxon>Eukaryota</taxon>
        <taxon>Sar</taxon>
        <taxon>Alveolata</taxon>
        <taxon>Apicomplexa</taxon>
        <taxon>Conoidasida</taxon>
        <taxon>Coccidia</taxon>
        <taxon>Eucoccidiorida</taxon>
        <taxon>Eimeriorina</taxon>
        <taxon>Eimeriidae</taxon>
        <taxon>Cyclospora</taxon>
    </lineage>
</organism>
<proteinExistence type="inferred from homology"/>
<keyword evidence="9 18" id="KW-0808">Transferase</keyword>
<evidence type="ECO:0000313" key="22">
    <source>
        <dbReference type="RefSeq" id="XP_026193263.1"/>
    </source>
</evidence>
<accession>A0A6P6RZG4</accession>
<dbReference type="Pfam" id="PF00400">
    <property type="entry name" value="WD40"/>
    <property type="match status" value="4"/>
</dbReference>
<evidence type="ECO:0000256" key="8">
    <source>
        <dbReference type="ARBA" id="ARBA00022664"/>
    </source>
</evidence>
<comment type="function">
    <text evidence="18">Ubiquitin-protein ligase which is mainly involved pre-mRNA splicing and DNA repair. Required for pre-mRNA splicing as component of the spliceosome.</text>
</comment>
<evidence type="ECO:0000259" key="20">
    <source>
        <dbReference type="PROSITE" id="PS51698"/>
    </source>
</evidence>